<sequence>MIPFFIFNGLTLLTKIKDIQTNGLIVTVYDFLKDFFESTFLGDLPVGPTWFILSLIWMKIIMFLLLKIREDFLSLLIIEIIWITALTLYYTLDFPQIPNYFHLGSSLLGFPFYLAGFLLKLKYKETIAWIKRKRWTIGLIFVFYIIGFLFNGFASLEGCKVGNYILLMYLTGLCGTLLTIVSTHLLKRPNKWVYVLSCGMIVILCTHGFILNMTINKFPIFELYSWAWYIYAVISCIIIMIIEIPIILFCSRYFKWAMGGRKIF</sequence>
<reference evidence="2 3" key="1">
    <citation type="submission" date="2015-09" db="EMBL/GenBank/DDBJ databases">
        <authorList>
            <consortium name="Pathogen Informatics"/>
        </authorList>
    </citation>
    <scope>NUCLEOTIDE SEQUENCE [LARGE SCALE GENOMIC DNA]</scope>
    <source>
        <strain evidence="2 3">2789STDY5834842</strain>
    </source>
</reference>
<dbReference type="Proteomes" id="UP000095333">
    <property type="component" value="Unassembled WGS sequence"/>
</dbReference>
<protein>
    <submittedName>
        <fullName evidence="2">Fucose 4-O-acetylase and related acetyltransferases</fullName>
    </submittedName>
</protein>
<dbReference type="EMBL" id="CYZI01000058">
    <property type="protein sequence ID" value="CUP47921.1"/>
    <property type="molecule type" value="Genomic_DNA"/>
</dbReference>
<gene>
    <name evidence="2" type="ORF">ERS852457_04179</name>
</gene>
<name>A0A174NKZ1_PHOVU</name>
<evidence type="ECO:0000313" key="3">
    <source>
        <dbReference type="Proteomes" id="UP000095333"/>
    </source>
</evidence>
<feature type="domain" description="Acyltransferase 3" evidence="1">
    <location>
        <begin position="28"/>
        <end position="242"/>
    </location>
</feature>
<keyword evidence="2" id="KW-0808">Transferase</keyword>
<dbReference type="AlphaFoldDB" id="A0A174NKZ1"/>
<accession>A0A174NKZ1</accession>
<evidence type="ECO:0000313" key="2">
    <source>
        <dbReference type="EMBL" id="CUP47921.1"/>
    </source>
</evidence>
<dbReference type="InterPro" id="IPR002656">
    <property type="entry name" value="Acyl_transf_3_dom"/>
</dbReference>
<evidence type="ECO:0000259" key="1">
    <source>
        <dbReference type="Pfam" id="PF01757"/>
    </source>
</evidence>
<proteinExistence type="predicted"/>
<dbReference type="Pfam" id="PF01757">
    <property type="entry name" value="Acyl_transf_3"/>
    <property type="match status" value="1"/>
</dbReference>
<dbReference type="RefSeq" id="WP_057251031.1">
    <property type="nucleotide sequence ID" value="NZ_CYZI01000058.1"/>
</dbReference>
<organism evidence="2 3">
    <name type="scientific">Phocaeicola vulgatus</name>
    <name type="common">Bacteroides vulgatus</name>
    <dbReference type="NCBI Taxonomy" id="821"/>
    <lineage>
        <taxon>Bacteria</taxon>
        <taxon>Pseudomonadati</taxon>
        <taxon>Bacteroidota</taxon>
        <taxon>Bacteroidia</taxon>
        <taxon>Bacteroidales</taxon>
        <taxon>Bacteroidaceae</taxon>
        <taxon>Phocaeicola</taxon>
    </lineage>
</organism>
<dbReference type="GO" id="GO:0016747">
    <property type="term" value="F:acyltransferase activity, transferring groups other than amino-acyl groups"/>
    <property type="evidence" value="ECO:0007669"/>
    <property type="project" value="InterPro"/>
</dbReference>